<evidence type="ECO:0000313" key="13">
    <source>
        <dbReference type="Proteomes" id="UP000663879"/>
    </source>
</evidence>
<evidence type="ECO:0000313" key="12">
    <source>
        <dbReference type="EMBL" id="CAF0773189.1"/>
    </source>
</evidence>
<dbReference type="Gene3D" id="2.60.120.10">
    <property type="entry name" value="Jelly Rolls"/>
    <property type="match status" value="1"/>
</dbReference>
<keyword evidence="3 10" id="KW-0812">Transmembrane</keyword>
<feature type="transmembrane region" description="Helical" evidence="10">
    <location>
        <begin position="257"/>
        <end position="275"/>
    </location>
</feature>
<evidence type="ECO:0000256" key="8">
    <source>
        <dbReference type="ARBA" id="ARBA00023303"/>
    </source>
</evidence>
<dbReference type="PROSITE" id="PS50042">
    <property type="entry name" value="CNMP_BINDING_3"/>
    <property type="match status" value="1"/>
</dbReference>
<dbReference type="GO" id="GO:0030553">
    <property type="term" value="F:cGMP binding"/>
    <property type="evidence" value="ECO:0007669"/>
    <property type="project" value="TreeGrafter"/>
</dbReference>
<dbReference type="PROSITE" id="PS00889">
    <property type="entry name" value="CNMP_BINDING_2"/>
    <property type="match status" value="1"/>
</dbReference>
<sequence length="638" mass="74445">MSCIKPNKSESTNLDQTLQLTIESVVLQKRLSHKWIRQQRRHSKRSAEIENQELIKDDHQNKKDEITNAETPQTKESERKISLENKPKLSFPSRLKLKYEKFYINPLNKFYYTWLLIISLSYLYNLIFLIARSAFWLLEDHDYAFIWQIIDYTVDFFYLLDIFLKCFTGYLEDGLPCPDKQKIARRYVKTLQFKIDLLSLAPTDLIYLFLLNENFKMKQILAALRLNRLLKFSRYLEFLNLTETETKFPTVFRMSNLLLNILLGMHWNACIYFILSSLHGFGSDKWVYPTLTHEDLELNLTDVQNNNILFTDELDSQYIYCFWWSVQTLTTIAEVPAPTNSYQEIYMSLLLMIGVVILAITIGSAADMVENANKQSLDLQQKCDYAKSFLKQNKLTGELESRIKNYLDYLWTARNVDLDIVLNVLPDNLQKAIAMNVHMETLKRVHVFQDCEPGLLEELVTKLKLQIYSPGDYVCRKGDVGHEMYFIKTGALQVVSPDGTQVYATLGAGAAFGEISILDIPGNKNGNKRTANIRSVGFSDVFQLSKKDLWEALSEYPLAKKTLLEKGKALLRKDKLLDEELAEKIERKQKPLDEQIELFQKTKLQELNKKLDDLFEKYNDFLRECKNNLIEIETHFKN</sequence>
<dbReference type="InterPro" id="IPR050866">
    <property type="entry name" value="CNG_cation_channel"/>
</dbReference>
<dbReference type="CDD" id="cd00038">
    <property type="entry name" value="CAP_ED"/>
    <property type="match status" value="1"/>
</dbReference>
<feature type="domain" description="Cyclic nucleotide-binding" evidence="11">
    <location>
        <begin position="447"/>
        <end position="566"/>
    </location>
</feature>
<dbReference type="InterPro" id="IPR005821">
    <property type="entry name" value="Ion_trans_dom"/>
</dbReference>
<feature type="transmembrane region" description="Helical" evidence="10">
    <location>
        <begin position="143"/>
        <end position="164"/>
    </location>
</feature>
<dbReference type="GO" id="GO:0005222">
    <property type="term" value="F:intracellularly cAMP-activated cation channel activity"/>
    <property type="evidence" value="ECO:0007669"/>
    <property type="project" value="TreeGrafter"/>
</dbReference>
<dbReference type="OrthoDB" id="421226at2759"/>
<evidence type="ECO:0000256" key="3">
    <source>
        <dbReference type="ARBA" id="ARBA00022692"/>
    </source>
</evidence>
<dbReference type="InterPro" id="IPR000595">
    <property type="entry name" value="cNMP-bd_dom"/>
</dbReference>
<dbReference type="PANTHER" id="PTHR45638">
    <property type="entry name" value="CYCLIC NUCLEOTIDE-GATED CATION CHANNEL SUBUNIT A"/>
    <property type="match status" value="1"/>
</dbReference>
<dbReference type="FunFam" id="1.10.287.630:FF:000001">
    <property type="entry name" value="Cyclic nucleotide-gated channel alpha 3"/>
    <property type="match status" value="1"/>
</dbReference>
<dbReference type="GO" id="GO:0044877">
    <property type="term" value="F:protein-containing complex binding"/>
    <property type="evidence" value="ECO:0007669"/>
    <property type="project" value="TreeGrafter"/>
</dbReference>
<keyword evidence="4 10" id="KW-1133">Transmembrane helix</keyword>
<dbReference type="Gene3D" id="1.10.287.70">
    <property type="match status" value="1"/>
</dbReference>
<evidence type="ECO:0000259" key="11">
    <source>
        <dbReference type="PROSITE" id="PS50042"/>
    </source>
</evidence>
<dbReference type="EMBL" id="CAJNOC010000533">
    <property type="protein sequence ID" value="CAF0773189.1"/>
    <property type="molecule type" value="Genomic_DNA"/>
</dbReference>
<protein>
    <recommendedName>
        <fullName evidence="11">Cyclic nucleotide-binding domain-containing protein</fullName>
    </recommendedName>
</protein>
<evidence type="ECO:0000256" key="5">
    <source>
        <dbReference type="ARBA" id="ARBA00023065"/>
    </source>
</evidence>
<dbReference type="PROSITE" id="PS00888">
    <property type="entry name" value="CNMP_BINDING_1"/>
    <property type="match status" value="1"/>
</dbReference>
<dbReference type="GO" id="GO:0005886">
    <property type="term" value="C:plasma membrane"/>
    <property type="evidence" value="ECO:0007669"/>
    <property type="project" value="TreeGrafter"/>
</dbReference>
<gene>
    <name evidence="12" type="ORF">OXX778_LOCUS5064</name>
</gene>
<dbReference type="Proteomes" id="UP000663879">
    <property type="component" value="Unassembled WGS sequence"/>
</dbReference>
<dbReference type="GO" id="GO:0005223">
    <property type="term" value="F:intracellularly cGMP-activated cation channel activity"/>
    <property type="evidence" value="ECO:0007669"/>
    <property type="project" value="TreeGrafter"/>
</dbReference>
<keyword evidence="7" id="KW-1071">Ligand-gated ion channel</keyword>
<dbReference type="PANTHER" id="PTHR45638:SF11">
    <property type="entry name" value="CYCLIC NUCLEOTIDE-GATED CATION CHANNEL SUBUNIT A"/>
    <property type="match status" value="1"/>
</dbReference>
<keyword evidence="6 10" id="KW-0472">Membrane</keyword>
<feature type="transmembrane region" description="Helical" evidence="10">
    <location>
        <begin position="110"/>
        <end position="131"/>
    </location>
</feature>
<keyword evidence="2" id="KW-0813">Transport</keyword>
<feature type="region of interest" description="Disordered" evidence="9">
    <location>
        <begin position="60"/>
        <end position="79"/>
    </location>
</feature>
<keyword evidence="13" id="KW-1185">Reference proteome</keyword>
<accession>A0A813QY62</accession>
<dbReference type="Pfam" id="PF00027">
    <property type="entry name" value="cNMP_binding"/>
    <property type="match status" value="1"/>
</dbReference>
<dbReference type="SUPFAM" id="SSF51206">
    <property type="entry name" value="cAMP-binding domain-like"/>
    <property type="match status" value="1"/>
</dbReference>
<evidence type="ECO:0000256" key="2">
    <source>
        <dbReference type="ARBA" id="ARBA00022448"/>
    </source>
</evidence>
<name>A0A813QY62_9BILA</name>
<organism evidence="12 13">
    <name type="scientific">Brachionus calyciflorus</name>
    <dbReference type="NCBI Taxonomy" id="104777"/>
    <lineage>
        <taxon>Eukaryota</taxon>
        <taxon>Metazoa</taxon>
        <taxon>Spiralia</taxon>
        <taxon>Gnathifera</taxon>
        <taxon>Rotifera</taxon>
        <taxon>Eurotatoria</taxon>
        <taxon>Monogononta</taxon>
        <taxon>Pseudotrocha</taxon>
        <taxon>Ploima</taxon>
        <taxon>Brachionidae</taxon>
        <taxon>Brachionus</taxon>
    </lineage>
</organism>
<dbReference type="AlphaFoldDB" id="A0A813QY62"/>
<keyword evidence="5" id="KW-0406">Ion transport</keyword>
<dbReference type="GO" id="GO:0017071">
    <property type="term" value="C:intracellular cyclic nucleotide activated cation channel complex"/>
    <property type="evidence" value="ECO:0007669"/>
    <property type="project" value="TreeGrafter"/>
</dbReference>
<comment type="subcellular location">
    <subcellularLocation>
        <location evidence="1">Membrane</location>
        <topology evidence="1">Multi-pass membrane protein</topology>
    </subcellularLocation>
</comment>
<dbReference type="SUPFAM" id="SSF81324">
    <property type="entry name" value="Voltage-gated potassium channels"/>
    <property type="match status" value="1"/>
</dbReference>
<dbReference type="SMART" id="SM00100">
    <property type="entry name" value="cNMP"/>
    <property type="match status" value="1"/>
</dbReference>
<dbReference type="Pfam" id="PF00520">
    <property type="entry name" value="Ion_trans"/>
    <property type="match status" value="1"/>
</dbReference>
<dbReference type="Gene3D" id="1.10.287.630">
    <property type="entry name" value="Helix hairpin bin"/>
    <property type="match status" value="1"/>
</dbReference>
<feature type="transmembrane region" description="Helical" evidence="10">
    <location>
        <begin position="345"/>
        <end position="366"/>
    </location>
</feature>
<proteinExistence type="predicted"/>
<dbReference type="FunFam" id="2.60.120.10:FF:000002">
    <property type="entry name" value="Cyclic nucleotide gated channel alpha 1a"/>
    <property type="match status" value="1"/>
</dbReference>
<keyword evidence="8" id="KW-0407">Ion channel</keyword>
<evidence type="ECO:0000256" key="10">
    <source>
        <dbReference type="SAM" id="Phobius"/>
    </source>
</evidence>
<evidence type="ECO:0000256" key="4">
    <source>
        <dbReference type="ARBA" id="ARBA00022989"/>
    </source>
</evidence>
<dbReference type="InterPro" id="IPR014710">
    <property type="entry name" value="RmlC-like_jellyroll"/>
</dbReference>
<dbReference type="InterPro" id="IPR018490">
    <property type="entry name" value="cNMP-bd_dom_sf"/>
</dbReference>
<comment type="caution">
    <text evidence="12">The sequence shown here is derived from an EMBL/GenBank/DDBJ whole genome shotgun (WGS) entry which is preliminary data.</text>
</comment>
<evidence type="ECO:0000256" key="1">
    <source>
        <dbReference type="ARBA" id="ARBA00004141"/>
    </source>
</evidence>
<dbReference type="Pfam" id="PF16526">
    <property type="entry name" value="CLZ"/>
    <property type="match status" value="1"/>
</dbReference>
<evidence type="ECO:0000256" key="7">
    <source>
        <dbReference type="ARBA" id="ARBA00023286"/>
    </source>
</evidence>
<dbReference type="InterPro" id="IPR018488">
    <property type="entry name" value="cNMP-bd_CS"/>
</dbReference>
<dbReference type="InterPro" id="IPR032406">
    <property type="entry name" value="CLZ_dom"/>
</dbReference>
<reference evidence="12" key="1">
    <citation type="submission" date="2021-02" db="EMBL/GenBank/DDBJ databases">
        <authorList>
            <person name="Nowell W R."/>
        </authorList>
    </citation>
    <scope>NUCLEOTIDE SEQUENCE</scope>
    <source>
        <strain evidence="12">Ploen Becks lab</strain>
    </source>
</reference>
<evidence type="ECO:0000256" key="9">
    <source>
        <dbReference type="SAM" id="MobiDB-lite"/>
    </source>
</evidence>
<evidence type="ECO:0000256" key="6">
    <source>
        <dbReference type="ARBA" id="ARBA00023136"/>
    </source>
</evidence>